<evidence type="ECO:0000313" key="3">
    <source>
        <dbReference type="Proteomes" id="UP000031408"/>
    </source>
</evidence>
<dbReference type="Gene3D" id="2.60.120.1440">
    <property type="match status" value="1"/>
</dbReference>
<dbReference type="OrthoDB" id="934696at2"/>
<dbReference type="EMBL" id="JSVC01000011">
    <property type="protein sequence ID" value="KIC94644.1"/>
    <property type="molecule type" value="Genomic_DNA"/>
</dbReference>
<dbReference type="RefSeq" id="WP_039139893.1">
    <property type="nucleotide sequence ID" value="NZ_JSVC01000011.1"/>
</dbReference>
<reference evidence="2 3" key="1">
    <citation type="submission" date="2014-11" db="EMBL/GenBank/DDBJ databases">
        <title>Genome sequence of Flavihumibacter solisilvae 3-3.</title>
        <authorList>
            <person name="Zhou G."/>
            <person name="Li M."/>
            <person name="Wang G."/>
        </authorList>
    </citation>
    <scope>NUCLEOTIDE SEQUENCE [LARGE SCALE GENOMIC DNA]</scope>
    <source>
        <strain evidence="2 3">3-3</strain>
    </source>
</reference>
<sequence>MNTLSLLIEALAPHANLTPRAISLLQSFFLHNTTDEEEKELTNWMHESEHNSRLFELLVEFNSNGAGASFMYLLSGGSKKPKRKWYKLGRKTKIWIIVIALPFVIQLLVDAFTGQFRDYTVSAGDETKTIWIPADSTRVDLQPHSTITYPSKFRAWRLVKLTGTARFEVKSAWIGGLWVVTTPFGLTKIKHGVKVVRSDSSVFDVQQSIR</sequence>
<keyword evidence="1" id="KW-0472">Membrane</keyword>
<keyword evidence="1" id="KW-1133">Transmembrane helix</keyword>
<dbReference type="Proteomes" id="UP000031408">
    <property type="component" value="Unassembled WGS sequence"/>
</dbReference>
<evidence type="ECO:0000313" key="2">
    <source>
        <dbReference type="EMBL" id="KIC94644.1"/>
    </source>
</evidence>
<gene>
    <name evidence="2" type="ORF">OI18_11195</name>
</gene>
<protein>
    <submittedName>
        <fullName evidence="2">Uncharacterized protein</fullName>
    </submittedName>
</protein>
<name>A0A0C1IVZ2_9BACT</name>
<accession>A0A0C1IVZ2</accession>
<evidence type="ECO:0000256" key="1">
    <source>
        <dbReference type="SAM" id="Phobius"/>
    </source>
</evidence>
<dbReference type="STRING" id="1349421.OI18_11195"/>
<comment type="caution">
    <text evidence="2">The sequence shown here is derived from an EMBL/GenBank/DDBJ whole genome shotgun (WGS) entry which is preliminary data.</text>
</comment>
<proteinExistence type="predicted"/>
<organism evidence="2 3">
    <name type="scientific">Flavihumibacter solisilvae</name>
    <dbReference type="NCBI Taxonomy" id="1349421"/>
    <lineage>
        <taxon>Bacteria</taxon>
        <taxon>Pseudomonadati</taxon>
        <taxon>Bacteroidota</taxon>
        <taxon>Chitinophagia</taxon>
        <taxon>Chitinophagales</taxon>
        <taxon>Chitinophagaceae</taxon>
        <taxon>Flavihumibacter</taxon>
    </lineage>
</organism>
<keyword evidence="3" id="KW-1185">Reference proteome</keyword>
<keyword evidence="1" id="KW-0812">Transmembrane</keyword>
<feature type="transmembrane region" description="Helical" evidence="1">
    <location>
        <begin position="94"/>
        <end position="112"/>
    </location>
</feature>
<dbReference type="AlphaFoldDB" id="A0A0C1IVZ2"/>